<comment type="caution">
    <text evidence="2">The sequence shown here is derived from an EMBL/GenBank/DDBJ whole genome shotgun (WGS) entry which is preliminary data.</text>
</comment>
<reference evidence="2 3" key="1">
    <citation type="journal article" date="2018" name="Front. Plant Sci.">
        <title>Red Clover (Trifolium pratense) and Zigzag Clover (T. medium) - A Picture of Genomic Similarities and Differences.</title>
        <authorList>
            <person name="Dluhosova J."/>
            <person name="Istvanek J."/>
            <person name="Nedelnik J."/>
            <person name="Repkova J."/>
        </authorList>
    </citation>
    <scope>NUCLEOTIDE SEQUENCE [LARGE SCALE GENOMIC DNA]</scope>
    <source>
        <strain evidence="3">cv. 10/8</strain>
        <tissue evidence="2">Leaf</tissue>
    </source>
</reference>
<dbReference type="EMBL" id="LXQA010546834">
    <property type="protein sequence ID" value="MCI58488.1"/>
    <property type="molecule type" value="Genomic_DNA"/>
</dbReference>
<proteinExistence type="predicted"/>
<feature type="non-terminal residue" evidence="2">
    <location>
        <position position="52"/>
    </location>
</feature>
<feature type="region of interest" description="Disordered" evidence="1">
    <location>
        <begin position="21"/>
        <end position="52"/>
    </location>
</feature>
<dbReference type="Proteomes" id="UP000265520">
    <property type="component" value="Unassembled WGS sequence"/>
</dbReference>
<protein>
    <recommendedName>
        <fullName evidence="4">DUF4283 domain protein</fullName>
    </recommendedName>
</protein>
<evidence type="ECO:0008006" key="4">
    <source>
        <dbReference type="Google" id="ProtNLM"/>
    </source>
</evidence>
<sequence>MLTDGVLQSSKECGLHLLRRKRHSSCPPSGGRSVLSGPWSLEWLNDHNHGEA</sequence>
<name>A0A392TBS8_9FABA</name>
<evidence type="ECO:0000313" key="3">
    <source>
        <dbReference type="Proteomes" id="UP000265520"/>
    </source>
</evidence>
<dbReference type="AlphaFoldDB" id="A0A392TBS8"/>
<evidence type="ECO:0000313" key="2">
    <source>
        <dbReference type="EMBL" id="MCI58488.1"/>
    </source>
</evidence>
<organism evidence="2 3">
    <name type="scientific">Trifolium medium</name>
    <dbReference type="NCBI Taxonomy" id="97028"/>
    <lineage>
        <taxon>Eukaryota</taxon>
        <taxon>Viridiplantae</taxon>
        <taxon>Streptophyta</taxon>
        <taxon>Embryophyta</taxon>
        <taxon>Tracheophyta</taxon>
        <taxon>Spermatophyta</taxon>
        <taxon>Magnoliopsida</taxon>
        <taxon>eudicotyledons</taxon>
        <taxon>Gunneridae</taxon>
        <taxon>Pentapetalae</taxon>
        <taxon>rosids</taxon>
        <taxon>fabids</taxon>
        <taxon>Fabales</taxon>
        <taxon>Fabaceae</taxon>
        <taxon>Papilionoideae</taxon>
        <taxon>50 kb inversion clade</taxon>
        <taxon>NPAAA clade</taxon>
        <taxon>Hologalegina</taxon>
        <taxon>IRL clade</taxon>
        <taxon>Trifolieae</taxon>
        <taxon>Trifolium</taxon>
    </lineage>
</organism>
<accession>A0A392TBS8</accession>
<keyword evidence="3" id="KW-1185">Reference proteome</keyword>
<evidence type="ECO:0000256" key="1">
    <source>
        <dbReference type="SAM" id="MobiDB-lite"/>
    </source>
</evidence>